<proteinExistence type="predicted"/>
<evidence type="ECO:0000313" key="2">
    <source>
        <dbReference type="Proteomes" id="UP000177625"/>
    </source>
</evidence>
<name>A0A1E1MEE3_RHYSE</name>
<protein>
    <submittedName>
        <fullName evidence="1">Uncharacterized protein</fullName>
    </submittedName>
</protein>
<evidence type="ECO:0000313" key="1">
    <source>
        <dbReference type="EMBL" id="CZT47476.1"/>
    </source>
</evidence>
<dbReference type="EMBL" id="FJVC01000289">
    <property type="protein sequence ID" value="CZT47476.1"/>
    <property type="molecule type" value="Genomic_DNA"/>
</dbReference>
<gene>
    <name evidence="1" type="ORF">RSE6_08039</name>
</gene>
<accession>A0A1E1MEE3</accession>
<dbReference type="AlphaFoldDB" id="A0A1E1MEE3"/>
<dbReference type="Proteomes" id="UP000177625">
    <property type="component" value="Unassembled WGS sequence"/>
</dbReference>
<sequence>MNIHTSGKNGDTFLWTACLPLQTLHSASPRDRCPLLLDTDSLDAAEASFETLDGPFGSAESAGNPSRFAVVHPFLGLILLLRILARSRIFGSYLGIGPRQLLLASDIIMRHVLISRYGR</sequence>
<keyword evidence="2" id="KW-1185">Reference proteome</keyword>
<reference evidence="2" key="1">
    <citation type="submission" date="2016-03" db="EMBL/GenBank/DDBJ databases">
        <authorList>
            <person name="Guldener U."/>
        </authorList>
    </citation>
    <scope>NUCLEOTIDE SEQUENCE [LARGE SCALE GENOMIC DNA]</scope>
</reference>
<organism evidence="1 2">
    <name type="scientific">Rhynchosporium secalis</name>
    <name type="common">Barley scald fungus</name>
    <dbReference type="NCBI Taxonomy" id="38038"/>
    <lineage>
        <taxon>Eukaryota</taxon>
        <taxon>Fungi</taxon>
        <taxon>Dikarya</taxon>
        <taxon>Ascomycota</taxon>
        <taxon>Pezizomycotina</taxon>
        <taxon>Leotiomycetes</taxon>
        <taxon>Helotiales</taxon>
        <taxon>Ploettnerulaceae</taxon>
        <taxon>Rhynchosporium</taxon>
    </lineage>
</organism>